<dbReference type="InterPro" id="IPR011712">
    <property type="entry name" value="Sig_transdc_His_kin_sub3_dim/P"/>
</dbReference>
<sequence length="263" mass="27380">MLAAHLLTSDAALPGLLGLVPASAWVVVPGTLGALRRLAVEAGARQVAQEQRERLQAERLVIAQEVHDIVGHGLAAIRMQADIALHVRATRPEQAELALAAISRTSADALDELRATLGAIGPLDGEGWPPPRAVTPGLGRISALCERTRSAGVEVDLTTTGLPGPVDPAVDVAAYRVVQECLTNVVKHSAHRHADVRVDQDPGSVTVRVANRLPAGGAGPEGFGIAGMRRRVGEVGGHLSAGPDEDGTFTVTARMPTGPRSDR</sequence>
<evidence type="ECO:0000256" key="8">
    <source>
        <dbReference type="ARBA" id="ARBA00023012"/>
    </source>
</evidence>
<dbReference type="Gene3D" id="1.20.5.1930">
    <property type="match status" value="1"/>
</dbReference>
<dbReference type="EMBL" id="CADCUS010000170">
    <property type="protein sequence ID" value="CAA9395878.1"/>
    <property type="molecule type" value="Genomic_DNA"/>
</dbReference>
<dbReference type="GO" id="GO:0016020">
    <property type="term" value="C:membrane"/>
    <property type="evidence" value="ECO:0007669"/>
    <property type="project" value="InterPro"/>
</dbReference>
<keyword evidence="3" id="KW-0597">Phosphoprotein</keyword>
<evidence type="ECO:0000256" key="3">
    <source>
        <dbReference type="ARBA" id="ARBA00022553"/>
    </source>
</evidence>
<name>A0A6J4NS78_9PSEU</name>
<dbReference type="Pfam" id="PF07730">
    <property type="entry name" value="HisKA_3"/>
    <property type="match status" value="1"/>
</dbReference>
<dbReference type="GO" id="GO:0005524">
    <property type="term" value="F:ATP binding"/>
    <property type="evidence" value="ECO:0007669"/>
    <property type="project" value="UniProtKB-KW"/>
</dbReference>
<keyword evidence="4" id="KW-0808">Transferase</keyword>
<evidence type="ECO:0000259" key="10">
    <source>
        <dbReference type="Pfam" id="PF07730"/>
    </source>
</evidence>
<evidence type="ECO:0000313" key="11">
    <source>
        <dbReference type="EMBL" id="CAA9395878.1"/>
    </source>
</evidence>
<dbReference type="SUPFAM" id="SSF55874">
    <property type="entry name" value="ATPase domain of HSP90 chaperone/DNA topoisomerase II/histidine kinase"/>
    <property type="match status" value="1"/>
</dbReference>
<feature type="region of interest" description="Disordered" evidence="9">
    <location>
        <begin position="239"/>
        <end position="263"/>
    </location>
</feature>
<evidence type="ECO:0000256" key="4">
    <source>
        <dbReference type="ARBA" id="ARBA00022679"/>
    </source>
</evidence>
<dbReference type="GO" id="GO:0000155">
    <property type="term" value="F:phosphorelay sensor kinase activity"/>
    <property type="evidence" value="ECO:0007669"/>
    <property type="project" value="InterPro"/>
</dbReference>
<dbReference type="CDD" id="cd16917">
    <property type="entry name" value="HATPase_UhpB-NarQ-NarX-like"/>
    <property type="match status" value="1"/>
</dbReference>
<proteinExistence type="predicted"/>
<protein>
    <recommendedName>
        <fullName evidence="2">histidine kinase</fullName>
        <ecNumber evidence="2">2.7.13.3</ecNumber>
    </recommendedName>
</protein>
<accession>A0A6J4NS78</accession>
<dbReference type="InterPro" id="IPR036890">
    <property type="entry name" value="HATPase_C_sf"/>
</dbReference>
<gene>
    <name evidence="11" type="ORF">AVDCRST_MAG66-1156</name>
</gene>
<evidence type="ECO:0000256" key="9">
    <source>
        <dbReference type="SAM" id="MobiDB-lite"/>
    </source>
</evidence>
<dbReference type="EC" id="2.7.13.3" evidence="2"/>
<dbReference type="PANTHER" id="PTHR24421">
    <property type="entry name" value="NITRATE/NITRITE SENSOR PROTEIN NARX-RELATED"/>
    <property type="match status" value="1"/>
</dbReference>
<comment type="catalytic activity">
    <reaction evidence="1">
        <text>ATP + protein L-histidine = ADP + protein N-phospho-L-histidine.</text>
        <dbReference type="EC" id="2.7.13.3"/>
    </reaction>
</comment>
<evidence type="ECO:0000256" key="1">
    <source>
        <dbReference type="ARBA" id="ARBA00000085"/>
    </source>
</evidence>
<evidence type="ECO:0000256" key="6">
    <source>
        <dbReference type="ARBA" id="ARBA00022777"/>
    </source>
</evidence>
<feature type="domain" description="Signal transduction histidine kinase subgroup 3 dimerisation and phosphoacceptor" evidence="10">
    <location>
        <begin position="58"/>
        <end position="122"/>
    </location>
</feature>
<keyword evidence="6 11" id="KW-0418">Kinase</keyword>
<dbReference type="Gene3D" id="3.30.565.10">
    <property type="entry name" value="Histidine kinase-like ATPase, C-terminal domain"/>
    <property type="match status" value="1"/>
</dbReference>
<keyword evidence="8" id="KW-0902">Two-component regulatory system</keyword>
<dbReference type="AlphaFoldDB" id="A0A6J4NS78"/>
<keyword evidence="7" id="KW-0067">ATP-binding</keyword>
<reference evidence="11" key="1">
    <citation type="submission" date="2020-02" db="EMBL/GenBank/DDBJ databases">
        <authorList>
            <person name="Meier V. D."/>
        </authorList>
    </citation>
    <scope>NUCLEOTIDE SEQUENCE</scope>
    <source>
        <strain evidence="11">AVDCRST_MAG66</strain>
    </source>
</reference>
<organism evidence="11">
    <name type="scientific">uncultured Pseudonocardia sp</name>
    <dbReference type="NCBI Taxonomy" id="211455"/>
    <lineage>
        <taxon>Bacteria</taxon>
        <taxon>Bacillati</taxon>
        <taxon>Actinomycetota</taxon>
        <taxon>Actinomycetes</taxon>
        <taxon>Pseudonocardiales</taxon>
        <taxon>Pseudonocardiaceae</taxon>
        <taxon>Pseudonocardia</taxon>
        <taxon>environmental samples</taxon>
    </lineage>
</organism>
<dbReference type="InterPro" id="IPR050482">
    <property type="entry name" value="Sensor_HK_TwoCompSys"/>
</dbReference>
<evidence type="ECO:0000256" key="5">
    <source>
        <dbReference type="ARBA" id="ARBA00022741"/>
    </source>
</evidence>
<dbReference type="PANTHER" id="PTHR24421:SF10">
    <property type="entry name" value="NITRATE_NITRITE SENSOR PROTEIN NARQ"/>
    <property type="match status" value="1"/>
</dbReference>
<dbReference type="GO" id="GO:0046983">
    <property type="term" value="F:protein dimerization activity"/>
    <property type="evidence" value="ECO:0007669"/>
    <property type="project" value="InterPro"/>
</dbReference>
<evidence type="ECO:0000256" key="2">
    <source>
        <dbReference type="ARBA" id="ARBA00012438"/>
    </source>
</evidence>
<evidence type="ECO:0000256" key="7">
    <source>
        <dbReference type="ARBA" id="ARBA00022840"/>
    </source>
</evidence>
<keyword evidence="5" id="KW-0547">Nucleotide-binding</keyword>